<organism evidence="2 3">
    <name type="scientific">Massarina eburnea CBS 473.64</name>
    <dbReference type="NCBI Taxonomy" id="1395130"/>
    <lineage>
        <taxon>Eukaryota</taxon>
        <taxon>Fungi</taxon>
        <taxon>Dikarya</taxon>
        <taxon>Ascomycota</taxon>
        <taxon>Pezizomycotina</taxon>
        <taxon>Dothideomycetes</taxon>
        <taxon>Pleosporomycetidae</taxon>
        <taxon>Pleosporales</taxon>
        <taxon>Massarineae</taxon>
        <taxon>Massarinaceae</taxon>
        <taxon>Massarina</taxon>
    </lineage>
</organism>
<evidence type="ECO:0000313" key="3">
    <source>
        <dbReference type="Proteomes" id="UP000799753"/>
    </source>
</evidence>
<feature type="region of interest" description="Disordered" evidence="1">
    <location>
        <begin position="516"/>
        <end position="538"/>
    </location>
</feature>
<dbReference type="Gene3D" id="3.80.10.10">
    <property type="entry name" value="Ribonuclease Inhibitor"/>
    <property type="match status" value="1"/>
</dbReference>
<dbReference type="SUPFAM" id="SSF52047">
    <property type="entry name" value="RNI-like"/>
    <property type="match status" value="1"/>
</dbReference>
<protein>
    <recommendedName>
        <fullName evidence="4">F-box domain-containing protein</fullName>
    </recommendedName>
</protein>
<evidence type="ECO:0000313" key="2">
    <source>
        <dbReference type="EMBL" id="KAF2646892.1"/>
    </source>
</evidence>
<proteinExistence type="predicted"/>
<name>A0A6A6SHQ5_9PLEO</name>
<dbReference type="AlphaFoldDB" id="A0A6A6SHQ5"/>
<dbReference type="OrthoDB" id="2522477at2759"/>
<feature type="compositionally biased region" description="Acidic residues" evidence="1">
    <location>
        <begin position="525"/>
        <end position="538"/>
    </location>
</feature>
<sequence>MTTAGPSILACLPDELLVNIVDHVAAEWHGRRPLCMLALTCKFFQYECEKRIYRKIDLVTTKDLRDILEAFARRPERIASVETLNINYDSHKDIHETFSERQTFNECVKKMVALKNWYAESPFDNFNWNENGGREWVEHDMEVFRRALEGACLHADDGKLSSPVDVGLSKLEELTIHSHGPSSDFWVLDGFHCLFRHPTLRSLHASCFKLPTDIPELEPYARSTALETLVFDECFLMPKSLGRILKTPKNLKHLTLGEVVYNDRRTMFPQPRLTERPEASVEALSAVAHSLETLTHLDPMWKRSNGAVYKQHHIDGPGLRDFHHLTFLDVDPCSFLHQFALSSVQAPPHLETFRIHHALHSDHHDHSFFDLFEELPNFEPYTALSELKTLEFAQAGSLDTEVARTDHICQEDALRERHEYAYKLSKHGINLKIFLQATFQISLVPPYLHNEPAPSLVCVYDAAKLGFRRHVVDVFPLPEHETETETDKLNTRDITTYRNEVRRALQTVHDEMARIRDDSSSNQDFFDDYDDDDDDEEMDVEGDDNEFFDLDSDIHGLDDESLDAEGWFDGDMNVVFGSIEQGLLGGGAVDQEVLRALAEQLGGDGEGEVGGEGGWLELDE</sequence>
<evidence type="ECO:0000256" key="1">
    <source>
        <dbReference type="SAM" id="MobiDB-lite"/>
    </source>
</evidence>
<gene>
    <name evidence="2" type="ORF">P280DRAFT_441370</name>
</gene>
<evidence type="ECO:0008006" key="4">
    <source>
        <dbReference type="Google" id="ProtNLM"/>
    </source>
</evidence>
<reference evidence="2" key="1">
    <citation type="journal article" date="2020" name="Stud. Mycol.">
        <title>101 Dothideomycetes genomes: a test case for predicting lifestyles and emergence of pathogens.</title>
        <authorList>
            <person name="Haridas S."/>
            <person name="Albert R."/>
            <person name="Binder M."/>
            <person name="Bloem J."/>
            <person name="Labutti K."/>
            <person name="Salamov A."/>
            <person name="Andreopoulos B."/>
            <person name="Baker S."/>
            <person name="Barry K."/>
            <person name="Bills G."/>
            <person name="Bluhm B."/>
            <person name="Cannon C."/>
            <person name="Castanera R."/>
            <person name="Culley D."/>
            <person name="Daum C."/>
            <person name="Ezra D."/>
            <person name="Gonzalez J."/>
            <person name="Henrissat B."/>
            <person name="Kuo A."/>
            <person name="Liang C."/>
            <person name="Lipzen A."/>
            <person name="Lutzoni F."/>
            <person name="Magnuson J."/>
            <person name="Mondo S."/>
            <person name="Nolan M."/>
            <person name="Ohm R."/>
            <person name="Pangilinan J."/>
            <person name="Park H.-J."/>
            <person name="Ramirez L."/>
            <person name="Alfaro M."/>
            <person name="Sun H."/>
            <person name="Tritt A."/>
            <person name="Yoshinaga Y."/>
            <person name="Zwiers L.-H."/>
            <person name="Turgeon B."/>
            <person name="Goodwin S."/>
            <person name="Spatafora J."/>
            <person name="Crous P."/>
            <person name="Grigoriev I."/>
        </authorList>
    </citation>
    <scope>NUCLEOTIDE SEQUENCE</scope>
    <source>
        <strain evidence="2">CBS 473.64</strain>
    </source>
</reference>
<accession>A0A6A6SHQ5</accession>
<dbReference type="Proteomes" id="UP000799753">
    <property type="component" value="Unassembled WGS sequence"/>
</dbReference>
<dbReference type="InterPro" id="IPR032675">
    <property type="entry name" value="LRR_dom_sf"/>
</dbReference>
<keyword evidence="3" id="KW-1185">Reference proteome</keyword>
<dbReference type="EMBL" id="MU006776">
    <property type="protein sequence ID" value="KAF2646892.1"/>
    <property type="molecule type" value="Genomic_DNA"/>
</dbReference>